<sequence>MEEELKQLRQRVAELEVKLEEEQQKKSDQLFEKQNQLNNEEIRRFGRQLILPEFGPEGQLKLRNSSILVVGAGGLGAPAILYLGAGGIGKLGIVDHDDVDISNLHRQVIHKERTQGMNKAVSAMLAVHEIHPQCHVTPYPILLDSSNALSLIKQYDVVLDATDNVATRYLLNDACVLAGKPLVSGSALRMDGQLTVYNHNGGPCYRCIHPVPPPPETVTNCSDGGVLGVIPGVIGILQALEAIKIVAGLTENQTSHSFLIFNGCYSPMFRSIKLRGKKENCLVCGENPTITELIDYVEFCGSGATDKEASLFVLKPEERINVQQYKKVVENKESHLLLDVRSPVQFKICSLPNSISIPLDKLESQLPGLREQIEKQKAENVYVVCRLGNDSQLAVQMLQKYGIMNVQDITGGLYKWATDIDTSFPIY</sequence>
<dbReference type="GO" id="GO:0032447">
    <property type="term" value="P:protein urmylation"/>
    <property type="evidence" value="ECO:0007669"/>
    <property type="project" value="TreeGrafter"/>
</dbReference>
<dbReference type="Gene3D" id="3.40.250.10">
    <property type="entry name" value="Rhodanese-like domain"/>
    <property type="match status" value="1"/>
</dbReference>
<reference evidence="15 16" key="1">
    <citation type="submission" date="2020-12" db="EMBL/GenBank/DDBJ databases">
        <title>Metabolic potential, ecology and presence of endohyphal bacteria is reflected in genomic diversity of Mucoromycotina.</title>
        <authorList>
            <person name="Muszewska A."/>
            <person name="Okrasinska A."/>
            <person name="Steczkiewicz K."/>
            <person name="Drgas O."/>
            <person name="Orlowska M."/>
            <person name="Perlinska-Lenart U."/>
            <person name="Aleksandrzak-Piekarczyk T."/>
            <person name="Szatraj K."/>
            <person name="Zielenkiewicz U."/>
            <person name="Pilsyk S."/>
            <person name="Malc E."/>
            <person name="Mieczkowski P."/>
            <person name="Kruszewska J.S."/>
            <person name="Biernat P."/>
            <person name="Pawlowska J."/>
        </authorList>
    </citation>
    <scope>NUCLEOTIDE SEQUENCE [LARGE SCALE GENOMIC DNA]</scope>
    <source>
        <strain evidence="15 16">CBS 142.35</strain>
    </source>
</reference>
<dbReference type="HAMAP" id="MF_03049">
    <property type="entry name" value="MOCS3_Uba4"/>
    <property type="match status" value="1"/>
</dbReference>
<evidence type="ECO:0000259" key="14">
    <source>
        <dbReference type="PROSITE" id="PS50206"/>
    </source>
</evidence>
<dbReference type="UniPathway" id="UPA00988"/>
<feature type="binding site" evidence="12">
    <location>
        <position position="284"/>
    </location>
    <ligand>
        <name>Zn(2+)</name>
        <dbReference type="ChEBI" id="CHEBI:29105"/>
    </ligand>
</feature>
<feature type="binding site" evidence="12">
    <location>
        <position position="119"/>
    </location>
    <ligand>
        <name>ATP</name>
        <dbReference type="ChEBI" id="CHEBI:30616"/>
    </ligand>
</feature>
<dbReference type="InterPro" id="IPR028885">
    <property type="entry name" value="MOCS3/Uba4"/>
</dbReference>
<organism evidence="15 16">
    <name type="scientific">Circinella minor</name>
    <dbReference type="NCBI Taxonomy" id="1195481"/>
    <lineage>
        <taxon>Eukaryota</taxon>
        <taxon>Fungi</taxon>
        <taxon>Fungi incertae sedis</taxon>
        <taxon>Mucoromycota</taxon>
        <taxon>Mucoromycotina</taxon>
        <taxon>Mucoromycetes</taxon>
        <taxon>Mucorales</taxon>
        <taxon>Lichtheimiaceae</taxon>
        <taxon>Circinella</taxon>
    </lineage>
</organism>
<dbReference type="GO" id="GO:0002143">
    <property type="term" value="P:tRNA wobble position uridine thiolation"/>
    <property type="evidence" value="ECO:0007669"/>
    <property type="project" value="InterPro"/>
</dbReference>
<evidence type="ECO:0000256" key="12">
    <source>
        <dbReference type="HAMAP-Rule" id="MF_03049"/>
    </source>
</evidence>
<evidence type="ECO:0000256" key="3">
    <source>
        <dbReference type="ARBA" id="ARBA00022679"/>
    </source>
</evidence>
<evidence type="ECO:0000313" key="15">
    <source>
        <dbReference type="EMBL" id="KAG2219854.1"/>
    </source>
</evidence>
<evidence type="ECO:0000256" key="10">
    <source>
        <dbReference type="ARBA" id="ARBA00023268"/>
    </source>
</evidence>
<dbReference type="Gene3D" id="3.40.50.720">
    <property type="entry name" value="NAD(P)-binding Rossmann-like Domain"/>
    <property type="match status" value="1"/>
</dbReference>
<feature type="active site" description="Glycyl thioester intermediate; for adenylyltransferase activity" evidence="12">
    <location>
        <position position="221"/>
    </location>
</feature>
<evidence type="ECO:0000256" key="9">
    <source>
        <dbReference type="ARBA" id="ARBA00022840"/>
    </source>
</evidence>
<feature type="binding site" evidence="12">
    <location>
        <position position="74"/>
    </location>
    <ligand>
        <name>ATP</name>
        <dbReference type="ChEBI" id="CHEBI:30616"/>
    </ligand>
</feature>
<comment type="caution">
    <text evidence="15">The sequence shown here is derived from an EMBL/GenBank/DDBJ whole genome shotgun (WGS) entry which is preliminary data.</text>
</comment>
<dbReference type="PANTHER" id="PTHR10953">
    <property type="entry name" value="UBIQUITIN-ACTIVATING ENZYME E1"/>
    <property type="match status" value="1"/>
</dbReference>
<keyword evidence="2 12" id="KW-0963">Cytoplasm</keyword>
<gene>
    <name evidence="12" type="primary">UBA4</name>
    <name evidence="15" type="ORF">INT45_000741</name>
</gene>
<dbReference type="GO" id="GO:0070566">
    <property type="term" value="F:adenylyltransferase activity"/>
    <property type="evidence" value="ECO:0007669"/>
    <property type="project" value="InterPro"/>
</dbReference>
<evidence type="ECO:0000256" key="2">
    <source>
        <dbReference type="ARBA" id="ARBA00022490"/>
    </source>
</evidence>
<dbReference type="InterPro" id="IPR001763">
    <property type="entry name" value="Rhodanese-like_dom"/>
</dbReference>
<dbReference type="SMART" id="SM00450">
    <property type="entry name" value="RHOD"/>
    <property type="match status" value="1"/>
</dbReference>
<keyword evidence="4 12" id="KW-0819">tRNA processing</keyword>
<comment type="pathway">
    <text evidence="12">tRNA modification; 5-methoxycarbonylmethyl-2-thiouridine-tRNA biosynthesis.</text>
</comment>
<feature type="domain" description="Rhodanese" evidence="14">
    <location>
        <begin position="331"/>
        <end position="425"/>
    </location>
</feature>
<evidence type="ECO:0000256" key="8">
    <source>
        <dbReference type="ARBA" id="ARBA00022833"/>
    </source>
</evidence>
<dbReference type="GO" id="GO:0005829">
    <property type="term" value="C:cytosol"/>
    <property type="evidence" value="ECO:0007669"/>
    <property type="project" value="UniProtKB-SubCell"/>
</dbReference>
<accession>A0A8H7RXX9</accession>
<dbReference type="OrthoDB" id="10261062at2759"/>
<evidence type="ECO:0000256" key="6">
    <source>
        <dbReference type="ARBA" id="ARBA00022741"/>
    </source>
</evidence>
<feature type="binding site" evidence="12">
    <location>
        <begin position="163"/>
        <end position="164"/>
    </location>
    <ligand>
        <name>ATP</name>
        <dbReference type="ChEBI" id="CHEBI:30616"/>
    </ligand>
</feature>
<dbReference type="PROSITE" id="PS50206">
    <property type="entry name" value="RHODANESE_3"/>
    <property type="match status" value="1"/>
</dbReference>
<keyword evidence="7" id="KW-0833">Ubl conjugation pathway</keyword>
<evidence type="ECO:0000256" key="4">
    <source>
        <dbReference type="ARBA" id="ARBA00022694"/>
    </source>
</evidence>
<dbReference type="GO" id="GO:0046872">
    <property type="term" value="F:metal ion binding"/>
    <property type="evidence" value="ECO:0007669"/>
    <property type="project" value="UniProtKB-KW"/>
</dbReference>
<feature type="binding site" evidence="12">
    <location>
        <position position="281"/>
    </location>
    <ligand>
        <name>Zn(2+)</name>
        <dbReference type="ChEBI" id="CHEBI:29105"/>
    </ligand>
</feature>
<keyword evidence="10 12" id="KW-0511">Multifunctional enzyme</keyword>
<feature type="binding site" evidence="12">
    <location>
        <begin position="102"/>
        <end position="106"/>
    </location>
    <ligand>
        <name>ATP</name>
        <dbReference type="ChEBI" id="CHEBI:30616"/>
    </ligand>
</feature>
<feature type="active site" description="Cysteine persulfide intermediate; for sulfurtransferase activity" evidence="12">
    <location>
        <position position="385"/>
    </location>
</feature>
<protein>
    <recommendedName>
        <fullName evidence="11">Needs CLA4 to survive protein 3</fullName>
    </recommendedName>
</protein>
<dbReference type="AlphaFoldDB" id="A0A8H7RXX9"/>
<keyword evidence="9 12" id="KW-0067">ATP-binding</keyword>
<feature type="coiled-coil region" evidence="13">
    <location>
        <begin position="2"/>
        <end position="40"/>
    </location>
</feature>
<dbReference type="FunFam" id="3.40.250.10:FF:000014">
    <property type="entry name" value="Adenylyltransferase and sulfurtransferase MOCS3"/>
    <property type="match status" value="1"/>
</dbReference>
<evidence type="ECO:0000256" key="1">
    <source>
        <dbReference type="ARBA" id="ARBA00004514"/>
    </source>
</evidence>
<dbReference type="InterPro" id="IPR045886">
    <property type="entry name" value="ThiF/MoeB/HesA"/>
</dbReference>
<feature type="binding site" evidence="12">
    <location>
        <position position="95"/>
    </location>
    <ligand>
        <name>ATP</name>
        <dbReference type="ChEBI" id="CHEBI:30616"/>
    </ligand>
</feature>
<dbReference type="PANTHER" id="PTHR10953:SF102">
    <property type="entry name" value="ADENYLYLTRANSFERASE AND SULFURTRANSFERASE MOCS3"/>
    <property type="match status" value="1"/>
</dbReference>
<evidence type="ECO:0000256" key="13">
    <source>
        <dbReference type="SAM" id="Coils"/>
    </source>
</evidence>
<dbReference type="Proteomes" id="UP000646827">
    <property type="component" value="Unassembled WGS sequence"/>
</dbReference>
<dbReference type="InterPro" id="IPR035985">
    <property type="entry name" value="Ubiquitin-activating_enz"/>
</dbReference>
<dbReference type="FunFam" id="3.40.50.720:FF:000033">
    <property type="entry name" value="Adenylyltransferase and sulfurtransferase MOCS3"/>
    <property type="match status" value="1"/>
</dbReference>
<dbReference type="SUPFAM" id="SSF69572">
    <property type="entry name" value="Activating enzymes of the ubiquitin-like proteins"/>
    <property type="match status" value="1"/>
</dbReference>
<dbReference type="GO" id="GO:0042292">
    <property type="term" value="F:URM1 activating enzyme activity"/>
    <property type="evidence" value="ECO:0007669"/>
    <property type="project" value="TreeGrafter"/>
</dbReference>
<evidence type="ECO:0000256" key="11">
    <source>
        <dbReference type="ARBA" id="ARBA00075323"/>
    </source>
</evidence>
<dbReference type="GO" id="GO:0005524">
    <property type="term" value="F:ATP binding"/>
    <property type="evidence" value="ECO:0007669"/>
    <property type="project" value="UniProtKB-KW"/>
</dbReference>
<dbReference type="Pfam" id="PF00899">
    <property type="entry name" value="ThiF"/>
    <property type="match status" value="1"/>
</dbReference>
<evidence type="ECO:0000256" key="5">
    <source>
        <dbReference type="ARBA" id="ARBA00022723"/>
    </source>
</evidence>
<dbReference type="Pfam" id="PF00581">
    <property type="entry name" value="Rhodanese"/>
    <property type="match status" value="1"/>
</dbReference>
<name>A0A8H7RXX9_9FUNG</name>
<keyword evidence="3 12" id="KW-0808">Transferase</keyword>
<evidence type="ECO:0000313" key="16">
    <source>
        <dbReference type="Proteomes" id="UP000646827"/>
    </source>
</evidence>
<comment type="cofactor">
    <cofactor evidence="12">
        <name>Zn(2+)</name>
        <dbReference type="ChEBI" id="CHEBI:29105"/>
    </cofactor>
    <text evidence="12">Binds 1 zinc ion per subunit.</text>
</comment>
<keyword evidence="13" id="KW-0175">Coiled coil</keyword>
<keyword evidence="8 12" id="KW-0862">Zinc</keyword>
<comment type="similarity">
    <text evidence="12">In the N-terminal section; belongs to the HesA/MoeB/ThiF family. UBA4 subfamily.</text>
</comment>
<proteinExistence type="inferred from homology"/>
<dbReference type="CDD" id="cd00757">
    <property type="entry name" value="ThiF_MoeB_HesA_family"/>
    <property type="match status" value="1"/>
</dbReference>
<dbReference type="GO" id="GO:0004792">
    <property type="term" value="F:thiosulfate-cyanide sulfurtransferase activity"/>
    <property type="evidence" value="ECO:0007669"/>
    <property type="project" value="TreeGrafter"/>
</dbReference>
<keyword evidence="16" id="KW-1185">Reference proteome</keyword>
<feature type="binding site" evidence="12">
    <location>
        <position position="204"/>
    </location>
    <ligand>
        <name>Zn(2+)</name>
        <dbReference type="ChEBI" id="CHEBI:29105"/>
    </ligand>
</feature>
<dbReference type="InterPro" id="IPR000594">
    <property type="entry name" value="ThiF_NAD_FAD-bd"/>
</dbReference>
<comment type="subcellular location">
    <subcellularLocation>
        <location evidence="1">Cytoplasm</location>
        <location evidence="1">Cytosol</location>
    </subcellularLocation>
</comment>
<dbReference type="InterPro" id="IPR036873">
    <property type="entry name" value="Rhodanese-like_dom_sf"/>
</dbReference>
<keyword evidence="5 12" id="KW-0479">Metal-binding</keyword>
<keyword evidence="6 12" id="KW-0547">Nucleotide-binding</keyword>
<dbReference type="EMBL" id="JAEPRB010000161">
    <property type="protein sequence ID" value="KAG2219854.1"/>
    <property type="molecule type" value="Genomic_DNA"/>
</dbReference>
<feature type="binding site" evidence="12">
    <location>
        <position position="207"/>
    </location>
    <ligand>
        <name>Zn(2+)</name>
        <dbReference type="ChEBI" id="CHEBI:29105"/>
    </ligand>
</feature>
<evidence type="ECO:0000256" key="7">
    <source>
        <dbReference type="ARBA" id="ARBA00022786"/>
    </source>
</evidence>